<organism evidence="5 6">
    <name type="scientific">Bacteroides fluxus YIT 12057</name>
    <dbReference type="NCBI Taxonomy" id="763034"/>
    <lineage>
        <taxon>Bacteria</taxon>
        <taxon>Pseudomonadati</taxon>
        <taxon>Bacteroidota</taxon>
        <taxon>Bacteroidia</taxon>
        <taxon>Bacteroidales</taxon>
        <taxon>Bacteroidaceae</taxon>
        <taxon>Bacteroides</taxon>
    </lineage>
</organism>
<dbReference type="PROSITE" id="PS51257">
    <property type="entry name" value="PROKAR_LIPOPROTEIN"/>
    <property type="match status" value="1"/>
</dbReference>
<dbReference type="GO" id="GO:0030001">
    <property type="term" value="P:metal ion transport"/>
    <property type="evidence" value="ECO:0007669"/>
    <property type="project" value="InterPro"/>
</dbReference>
<protein>
    <submittedName>
        <fullName evidence="5">ABC transporter, substrate-binding protein</fullName>
    </submittedName>
</protein>
<dbReference type="STRING" id="763034.HMPREF9446_02247"/>
<keyword evidence="6" id="KW-1185">Reference proteome</keyword>
<dbReference type="HOGENOM" id="CLU_016838_1_0_10"/>
<accession>F3PU27</accession>
<evidence type="ECO:0000256" key="2">
    <source>
        <dbReference type="ARBA" id="ARBA00022448"/>
    </source>
</evidence>
<dbReference type="GO" id="GO:0046872">
    <property type="term" value="F:metal ion binding"/>
    <property type="evidence" value="ECO:0007669"/>
    <property type="project" value="InterPro"/>
</dbReference>
<sequence>MKYKPIYDLTMKKTYLLLLITILATSCKPGGSQTQNSNDSKPVITVTIEPLRYFTEAIAGDRFTVVSMVPKGTSPETYDPSPQQLVDLAQSKAYFRIGYIGFEQSWIDRLTDNAPHLQFFDTSQGIELIYDDSHPHHHPEADGGGASDKAHKHEHAGGVEPHVWNSTTNAQIIAGNILSALCTIDKANENAYVERYNGLCRQIERTDSLIRQILSHADTDHAFMIYHPALSYFARDYGLHQIPIEAGGKEPSPSHLKDLINTCKEEKVRVIFIQPEFDRRNADLIARQTGTQVVSINPLSYDWETEMMRIAESLAPGSSPEERKGKE</sequence>
<dbReference type="Gene3D" id="3.40.50.1980">
    <property type="entry name" value="Nitrogenase molybdenum iron protein domain"/>
    <property type="match status" value="2"/>
</dbReference>
<feature type="region of interest" description="Disordered" evidence="4">
    <location>
        <begin position="130"/>
        <end position="156"/>
    </location>
</feature>
<evidence type="ECO:0000313" key="5">
    <source>
        <dbReference type="EMBL" id="EGF56472.1"/>
    </source>
</evidence>
<dbReference type="InterPro" id="IPR006129">
    <property type="entry name" value="AdhesinB"/>
</dbReference>
<dbReference type="PRINTS" id="PR00691">
    <property type="entry name" value="ADHESINB"/>
</dbReference>
<proteinExistence type="inferred from homology"/>
<dbReference type="Proteomes" id="UP000003416">
    <property type="component" value="Unassembled WGS sequence"/>
</dbReference>
<dbReference type="eggNOG" id="COG0803">
    <property type="taxonomic scope" value="Bacteria"/>
</dbReference>
<dbReference type="SUPFAM" id="SSF53807">
    <property type="entry name" value="Helical backbone' metal receptor"/>
    <property type="match status" value="1"/>
</dbReference>
<evidence type="ECO:0000313" key="6">
    <source>
        <dbReference type="Proteomes" id="UP000003416"/>
    </source>
</evidence>
<dbReference type="Pfam" id="PF01297">
    <property type="entry name" value="ZnuA"/>
    <property type="match status" value="1"/>
</dbReference>
<keyword evidence="2" id="KW-0813">Transport</keyword>
<comment type="caution">
    <text evidence="5">The sequence shown here is derived from an EMBL/GenBank/DDBJ whole genome shotgun (WGS) entry which is preliminary data.</text>
</comment>
<dbReference type="PANTHER" id="PTHR42953">
    <property type="entry name" value="HIGH-AFFINITY ZINC UPTAKE SYSTEM PROTEIN ZNUA-RELATED"/>
    <property type="match status" value="1"/>
</dbReference>
<reference evidence="5 6" key="1">
    <citation type="submission" date="2011-02" db="EMBL/GenBank/DDBJ databases">
        <authorList>
            <person name="Weinstock G."/>
            <person name="Sodergren E."/>
            <person name="Clifton S."/>
            <person name="Fulton L."/>
            <person name="Fulton B."/>
            <person name="Courtney L."/>
            <person name="Fronick C."/>
            <person name="Harrison M."/>
            <person name="Strong C."/>
            <person name="Farmer C."/>
            <person name="Delahaunty K."/>
            <person name="Markovic C."/>
            <person name="Hall O."/>
            <person name="Minx P."/>
            <person name="Tomlinson C."/>
            <person name="Mitreva M."/>
            <person name="Hou S."/>
            <person name="Chen J."/>
            <person name="Wollam A."/>
            <person name="Pepin K.H."/>
            <person name="Johnson M."/>
            <person name="Bhonagiri V."/>
            <person name="Zhang X."/>
            <person name="Suruliraj S."/>
            <person name="Warren W."/>
            <person name="Chinwalla A."/>
            <person name="Mardis E.R."/>
            <person name="Wilson R.K."/>
        </authorList>
    </citation>
    <scope>NUCLEOTIDE SEQUENCE [LARGE SCALE GENOMIC DNA]</scope>
    <source>
        <strain evidence="5 6">YIT 12057</strain>
    </source>
</reference>
<evidence type="ECO:0000256" key="1">
    <source>
        <dbReference type="ARBA" id="ARBA00011028"/>
    </source>
</evidence>
<name>F3PU27_9BACE</name>
<evidence type="ECO:0000256" key="3">
    <source>
        <dbReference type="ARBA" id="ARBA00022729"/>
    </source>
</evidence>
<dbReference type="InterPro" id="IPR006127">
    <property type="entry name" value="ZnuA-like"/>
</dbReference>
<comment type="similarity">
    <text evidence="1">Belongs to the bacterial solute-binding protein 9 family.</text>
</comment>
<dbReference type="GO" id="GO:0007155">
    <property type="term" value="P:cell adhesion"/>
    <property type="evidence" value="ECO:0007669"/>
    <property type="project" value="InterPro"/>
</dbReference>
<gene>
    <name evidence="5" type="ORF">HMPREF9446_02247</name>
</gene>
<evidence type="ECO:0000256" key="4">
    <source>
        <dbReference type="SAM" id="MobiDB-lite"/>
    </source>
</evidence>
<dbReference type="EMBL" id="AFBN01000040">
    <property type="protein sequence ID" value="EGF56472.1"/>
    <property type="molecule type" value="Genomic_DNA"/>
</dbReference>
<dbReference type="PANTHER" id="PTHR42953:SF3">
    <property type="entry name" value="HIGH-AFFINITY ZINC UPTAKE SYSTEM PROTEIN ZNUA"/>
    <property type="match status" value="1"/>
</dbReference>
<feature type="compositionally biased region" description="Basic and acidic residues" evidence="4">
    <location>
        <begin position="131"/>
        <end position="141"/>
    </location>
</feature>
<dbReference type="InterPro" id="IPR050492">
    <property type="entry name" value="Bact_metal-bind_prot9"/>
</dbReference>
<keyword evidence="3" id="KW-0732">Signal</keyword>
<dbReference type="AlphaFoldDB" id="F3PU27"/>